<accession>A0ABU8HJ76</accession>
<dbReference type="RefSeq" id="WP_336588899.1">
    <property type="nucleotide sequence ID" value="NZ_JBBAXC010000026.1"/>
</dbReference>
<name>A0ABU8HJ76_9BACI</name>
<protein>
    <submittedName>
        <fullName evidence="1">HK97 gp10 family phage protein</fullName>
    </submittedName>
</protein>
<dbReference type="Pfam" id="PF04883">
    <property type="entry name" value="HK97-gp10_like"/>
    <property type="match status" value="1"/>
</dbReference>
<comment type="caution">
    <text evidence="1">The sequence shown here is derived from an EMBL/GenBank/DDBJ whole genome shotgun (WGS) entry which is preliminary data.</text>
</comment>
<gene>
    <name evidence="1" type="ORF">WAK64_20720</name>
</gene>
<dbReference type="InterPro" id="IPR010064">
    <property type="entry name" value="HK97-gp10_tail"/>
</dbReference>
<sequence length="102" mass="11705">MGLRRTVHRTAAEVIRERRERQKELMKTGCAMITADAKLLAPVDTTELKRRIDDDVRQEGNKTIGTVFSPVDYAYWAEQKQPHLEPAVDQNLQAVKNLFRGL</sequence>
<reference evidence="1 2" key="1">
    <citation type="journal article" date="2018" name="J. Microbiol.">
        <title>Bacillus spongiae sp. nov., isolated from sponge of Jeju Island.</title>
        <authorList>
            <person name="Lee G.E."/>
            <person name="Im W.T."/>
            <person name="Park J.S."/>
        </authorList>
    </citation>
    <scope>NUCLEOTIDE SEQUENCE [LARGE SCALE GENOMIC DNA]</scope>
    <source>
        <strain evidence="1 2">135PIL107-10</strain>
    </source>
</reference>
<dbReference type="EMBL" id="JBBAXC010000026">
    <property type="protein sequence ID" value="MEI5909456.1"/>
    <property type="molecule type" value="Genomic_DNA"/>
</dbReference>
<evidence type="ECO:0000313" key="1">
    <source>
        <dbReference type="EMBL" id="MEI5909456.1"/>
    </source>
</evidence>
<keyword evidence="2" id="KW-1185">Reference proteome</keyword>
<proteinExistence type="predicted"/>
<dbReference type="Proteomes" id="UP001312865">
    <property type="component" value="Unassembled WGS sequence"/>
</dbReference>
<organism evidence="1 2">
    <name type="scientific">Bacillus spongiae</name>
    <dbReference type="NCBI Taxonomy" id="2683610"/>
    <lineage>
        <taxon>Bacteria</taxon>
        <taxon>Bacillati</taxon>
        <taxon>Bacillota</taxon>
        <taxon>Bacilli</taxon>
        <taxon>Bacillales</taxon>
        <taxon>Bacillaceae</taxon>
        <taxon>Bacillus</taxon>
    </lineage>
</organism>
<evidence type="ECO:0000313" key="2">
    <source>
        <dbReference type="Proteomes" id="UP001312865"/>
    </source>
</evidence>